<dbReference type="GO" id="GO:0016020">
    <property type="term" value="C:membrane"/>
    <property type="evidence" value="ECO:0007669"/>
    <property type="project" value="UniProtKB-SubCell"/>
</dbReference>
<dbReference type="Pfam" id="PF15902">
    <property type="entry name" value="Sortilin-Vps10"/>
    <property type="match status" value="1"/>
</dbReference>
<dbReference type="Proteomes" id="UP001239994">
    <property type="component" value="Unassembled WGS sequence"/>
</dbReference>
<gene>
    <name evidence="10" type="ORF">P4O66_011767</name>
</gene>
<proteinExistence type="inferred from homology"/>
<dbReference type="InterPro" id="IPR031778">
    <property type="entry name" value="Sortilin_N"/>
</dbReference>
<feature type="domain" description="VPS10" evidence="9">
    <location>
        <begin position="288"/>
        <end position="873"/>
    </location>
</feature>
<evidence type="ECO:0000256" key="8">
    <source>
        <dbReference type="ARBA" id="ARBA00023180"/>
    </source>
</evidence>
<keyword evidence="3" id="KW-0812">Transmembrane</keyword>
<dbReference type="InterPro" id="IPR013783">
    <property type="entry name" value="Ig-like_fold"/>
</dbReference>
<dbReference type="Gene3D" id="2.130.10.10">
    <property type="entry name" value="YVTN repeat-like/Quinoprotein amine dehydrogenase"/>
    <property type="match status" value="1"/>
</dbReference>
<dbReference type="InterPro" id="IPR035986">
    <property type="entry name" value="PKD_dom_sf"/>
</dbReference>
<evidence type="ECO:0000256" key="1">
    <source>
        <dbReference type="ARBA" id="ARBA00004479"/>
    </source>
</evidence>
<dbReference type="SUPFAM" id="SSF49299">
    <property type="entry name" value="PKD domain"/>
    <property type="match status" value="1"/>
</dbReference>
<dbReference type="Gene3D" id="2.10.70.80">
    <property type="match status" value="1"/>
</dbReference>
<dbReference type="Pfam" id="PF17921">
    <property type="entry name" value="Integrase_H2C2"/>
    <property type="match status" value="1"/>
</dbReference>
<dbReference type="Pfam" id="PF15901">
    <property type="entry name" value="Sortilin_C"/>
    <property type="match status" value="1"/>
</dbReference>
<feature type="non-terminal residue" evidence="10">
    <location>
        <position position="1203"/>
    </location>
</feature>
<accession>A0AAD8Z8Q4</accession>
<dbReference type="Pfam" id="PF00801">
    <property type="entry name" value="PKD"/>
    <property type="match status" value="1"/>
</dbReference>
<evidence type="ECO:0000256" key="2">
    <source>
        <dbReference type="ARBA" id="ARBA00010818"/>
    </source>
</evidence>
<evidence type="ECO:0000256" key="6">
    <source>
        <dbReference type="ARBA" id="ARBA00022989"/>
    </source>
</evidence>
<keyword evidence="6" id="KW-1133">Transmembrane helix</keyword>
<dbReference type="InterPro" id="IPR015943">
    <property type="entry name" value="WD40/YVTN_repeat-like_dom_sf"/>
</dbReference>
<comment type="similarity">
    <text evidence="2">Belongs to the VPS10-related sortilin family. SORCS subfamily.</text>
</comment>
<keyword evidence="8" id="KW-0325">Glycoprotein</keyword>
<dbReference type="InterPro" id="IPR050310">
    <property type="entry name" value="VPS10-sortilin"/>
</dbReference>
<comment type="subcellular location">
    <subcellularLocation>
        <location evidence="1">Membrane</location>
        <topology evidence="1">Single-pass type I membrane protein</topology>
    </subcellularLocation>
</comment>
<dbReference type="AlphaFoldDB" id="A0AAD8Z8Q4"/>
<dbReference type="InterPro" id="IPR006581">
    <property type="entry name" value="VPS10"/>
</dbReference>
<sequence>MGTNGDSVGTGQPGSTCTTQLLSTRYWWPAMHRDVIRYVASCTDCARSKTPRTPPAASQRAQSDLSASKLNAASGGFPSSCPGLYFITASVLAPAHLPHRVASPAPVLVSTSLLHRSWPLLIFLTGLLPQLLSWSLLHYCISPGPCSSSSQGCFPSSCPGLYFITASVLAPAHLPHRVVSPAPVLVSTSLLHRSWPLLIFLTGLLPQLLSWSLLHYCISPGPCSSSSQGCFPSSCPGLYFITASVLAPAPIPHRVASSAPVPVSTPFLAHSLAPALAPIPAPALPHASVQFPCNSNPDKTLRLQPGYCHGELTLELIIGTCVCICLSLCLSQILILSDPDVESSILISSDEGATFQKFSINFYIMSFLFHPSQENWLLAYSDDHKLYSSTDFGRKALSGLDKEADLVHIEAQTDSGLIQYVTCRAQRCPDGSRQYPFSSQIDTNSLVVQDEYIFLQLTTAGRTTYFVSYQRGPFRHIQLPKYCLPKDMHIISTEDGQVLAAVQEWNENDTYSLYISDTTGVYFTRSLPHLRTSRGLAGNLIVDIYKVAGVNGILIANKKESKHMKTFITYNNGQTWNLLPAPPKDISGHGISCSLPSCSLHLHLQMSENPYTPDTILTKQSSPGLIVARGNVGDELSFAHSGMFISSDAGNTWRQIFEEEHSVWFLDNGGALMAITQASVPTQHLWISMDEGRQWNRISFSSTPLFVDGVLMEQDTQNYIITFFGHFSYLSDWQLVKIDYSGLFNGKCTDGDYQTWPLHYKGEVCVMGKRRVYMKRKPGTQCSLGKEYPRIISADPCICTLYDFECDYGFERQASGKCAPAFWHNAHTSVHTCSQGHSSLNSTGYRRVHSNNCKDGLMEVLSPKVQQCVTMPPRGLHLQTINKQLRANLGTNVTFRVTLQQGDSVSTSLHLDFGDGISVSYSNFSRLGDGIIHVYRTAGIFRVIAHAQNSQGSDTNSLYLHITSPLERISLSAPVVAIRGRQTNLTAIVWPSQPLTATFYWWLSNSTEVHILSPLITLGGSVSHTFLEEGRTLVMVQVSDSSTVLQDSQMVTVKDFFRSLLLSFSPNLEENNPSVAEWRQDVGRVVRATLSQVHNTVFSPSQVCGFPEEQLLVSVFPGSPTVAELFIFPETNHSQLRVAAEEKLDKMSEVFINALNQNLIYFDLKPDTRITVSVTQLTLGYKTSALLNTVKVMACCNSHDTNT</sequence>
<dbReference type="SUPFAM" id="SSF110296">
    <property type="entry name" value="Oligoxyloglucan reducing end-specific cellobiohydrolase"/>
    <property type="match status" value="1"/>
</dbReference>
<dbReference type="Gene3D" id="3.30.60.270">
    <property type="match status" value="1"/>
</dbReference>
<evidence type="ECO:0000259" key="9">
    <source>
        <dbReference type="SMART" id="SM00602"/>
    </source>
</evidence>
<dbReference type="InterPro" id="IPR041588">
    <property type="entry name" value="Integrase_H2C2"/>
</dbReference>
<dbReference type="FunFam" id="2.60.40.10:FF:000083">
    <property type="entry name" value="Sortilin-related VPS10 domain containing receptor 2"/>
    <property type="match status" value="1"/>
</dbReference>
<name>A0AAD8Z8Q4_9TELE</name>
<keyword evidence="5" id="KW-0677">Repeat</keyword>
<evidence type="ECO:0000256" key="7">
    <source>
        <dbReference type="ARBA" id="ARBA00023136"/>
    </source>
</evidence>
<comment type="caution">
    <text evidence="10">The sequence shown here is derived from an EMBL/GenBank/DDBJ whole genome shotgun (WGS) entry which is preliminary data.</text>
</comment>
<evidence type="ECO:0000256" key="3">
    <source>
        <dbReference type="ARBA" id="ARBA00022692"/>
    </source>
</evidence>
<keyword evidence="4" id="KW-0732">Signal</keyword>
<keyword evidence="7" id="KW-0472">Membrane</keyword>
<evidence type="ECO:0000313" key="10">
    <source>
        <dbReference type="EMBL" id="KAK1793385.1"/>
    </source>
</evidence>
<protein>
    <recommendedName>
        <fullName evidence="9">VPS10 domain-containing protein</fullName>
    </recommendedName>
</protein>
<reference evidence="10" key="1">
    <citation type="submission" date="2023-03" db="EMBL/GenBank/DDBJ databases">
        <title>Electrophorus voltai genome.</title>
        <authorList>
            <person name="Bian C."/>
        </authorList>
    </citation>
    <scope>NUCLEOTIDE SEQUENCE</scope>
    <source>
        <strain evidence="10">CB-2022</strain>
        <tissue evidence="10">Muscle</tissue>
    </source>
</reference>
<organism evidence="10 11">
    <name type="scientific">Electrophorus voltai</name>
    <dbReference type="NCBI Taxonomy" id="2609070"/>
    <lineage>
        <taxon>Eukaryota</taxon>
        <taxon>Metazoa</taxon>
        <taxon>Chordata</taxon>
        <taxon>Craniata</taxon>
        <taxon>Vertebrata</taxon>
        <taxon>Euteleostomi</taxon>
        <taxon>Actinopterygii</taxon>
        <taxon>Neopterygii</taxon>
        <taxon>Teleostei</taxon>
        <taxon>Ostariophysi</taxon>
        <taxon>Gymnotiformes</taxon>
        <taxon>Gymnotoidei</taxon>
        <taxon>Gymnotidae</taxon>
        <taxon>Electrophorus</taxon>
    </lineage>
</organism>
<dbReference type="PANTHER" id="PTHR12106:SF10">
    <property type="entry name" value="VPS10 DOMAIN-CONTAINING RECEPTOR SORCS3"/>
    <property type="match status" value="1"/>
</dbReference>
<evidence type="ECO:0000313" key="11">
    <source>
        <dbReference type="Proteomes" id="UP001239994"/>
    </source>
</evidence>
<dbReference type="FunFam" id="2.10.70.80:FF:000001">
    <property type="entry name" value="Sortilin-related VPS10 domain-containing receptor 1"/>
    <property type="match status" value="1"/>
</dbReference>
<dbReference type="EMBL" id="JAROKS010000018">
    <property type="protein sequence ID" value="KAK1793385.1"/>
    <property type="molecule type" value="Genomic_DNA"/>
</dbReference>
<dbReference type="PANTHER" id="PTHR12106">
    <property type="entry name" value="SORTILIN RELATED"/>
    <property type="match status" value="1"/>
</dbReference>
<keyword evidence="11" id="KW-1185">Reference proteome</keyword>
<evidence type="ECO:0000256" key="4">
    <source>
        <dbReference type="ARBA" id="ARBA00022729"/>
    </source>
</evidence>
<dbReference type="InterPro" id="IPR000601">
    <property type="entry name" value="PKD_dom"/>
</dbReference>
<dbReference type="InterPro" id="IPR031777">
    <property type="entry name" value="Sortilin_C"/>
</dbReference>
<dbReference type="SMART" id="SM00602">
    <property type="entry name" value="VPS10"/>
    <property type="match status" value="1"/>
</dbReference>
<dbReference type="Gene3D" id="1.10.340.70">
    <property type="match status" value="1"/>
</dbReference>
<evidence type="ECO:0000256" key="5">
    <source>
        <dbReference type="ARBA" id="ARBA00022737"/>
    </source>
</evidence>
<dbReference type="Gene3D" id="2.60.40.10">
    <property type="entry name" value="Immunoglobulins"/>
    <property type="match status" value="1"/>
</dbReference>